<comment type="caution">
    <text evidence="1">The sequence shown here is derived from an EMBL/GenBank/DDBJ whole genome shotgun (WGS) entry which is preliminary data.</text>
</comment>
<dbReference type="SUPFAM" id="SSF141571">
    <property type="entry name" value="Pentapeptide repeat-like"/>
    <property type="match status" value="1"/>
</dbReference>
<dbReference type="PANTHER" id="PTHR42999">
    <property type="entry name" value="ANTIBIOTIC RESISTANCE PROTEIN MCBG"/>
    <property type="match status" value="1"/>
</dbReference>
<dbReference type="PANTHER" id="PTHR42999:SF1">
    <property type="entry name" value="PENTAPEPTIDE REPEAT-CONTAINING PROTEIN"/>
    <property type="match status" value="1"/>
</dbReference>
<evidence type="ECO:0000313" key="2">
    <source>
        <dbReference type="Proteomes" id="UP000238375"/>
    </source>
</evidence>
<dbReference type="InterPro" id="IPR001646">
    <property type="entry name" value="5peptide_repeat"/>
</dbReference>
<name>A0A2T0T374_9BACT</name>
<gene>
    <name evidence="1" type="ORF">CLV58_107177</name>
</gene>
<dbReference type="AlphaFoldDB" id="A0A2T0T374"/>
<organism evidence="1 2">
    <name type="scientific">Spirosoma oryzae</name>
    <dbReference type="NCBI Taxonomy" id="1469603"/>
    <lineage>
        <taxon>Bacteria</taxon>
        <taxon>Pseudomonadati</taxon>
        <taxon>Bacteroidota</taxon>
        <taxon>Cytophagia</taxon>
        <taxon>Cytophagales</taxon>
        <taxon>Cytophagaceae</taxon>
        <taxon>Spirosoma</taxon>
    </lineage>
</organism>
<keyword evidence="2" id="KW-1185">Reference proteome</keyword>
<dbReference type="InterPro" id="IPR052949">
    <property type="entry name" value="PA_immunity-related"/>
</dbReference>
<dbReference type="Pfam" id="PF00805">
    <property type="entry name" value="Pentapeptide"/>
    <property type="match status" value="1"/>
</dbReference>
<dbReference type="Pfam" id="PF13599">
    <property type="entry name" value="Pentapeptide_4"/>
    <property type="match status" value="1"/>
</dbReference>
<reference evidence="1 2" key="1">
    <citation type="submission" date="2018-03" db="EMBL/GenBank/DDBJ databases">
        <title>Genomic Encyclopedia of Archaeal and Bacterial Type Strains, Phase II (KMG-II): from individual species to whole genera.</title>
        <authorList>
            <person name="Goeker M."/>
        </authorList>
    </citation>
    <scope>NUCLEOTIDE SEQUENCE [LARGE SCALE GENOMIC DNA]</scope>
    <source>
        <strain evidence="1 2">DSM 28354</strain>
    </source>
</reference>
<dbReference type="Gene3D" id="2.160.20.80">
    <property type="entry name" value="E3 ubiquitin-protein ligase SopA"/>
    <property type="match status" value="1"/>
</dbReference>
<protein>
    <submittedName>
        <fullName evidence="1">Pentapeptide repeat protein</fullName>
    </submittedName>
</protein>
<dbReference type="EMBL" id="PVTE01000007">
    <property type="protein sequence ID" value="PRY40083.1"/>
    <property type="molecule type" value="Genomic_DNA"/>
</dbReference>
<dbReference type="Proteomes" id="UP000238375">
    <property type="component" value="Unassembled WGS sequence"/>
</dbReference>
<dbReference type="OrthoDB" id="67652at2"/>
<dbReference type="RefSeq" id="WP_106137708.1">
    <property type="nucleotide sequence ID" value="NZ_PVTE01000007.1"/>
</dbReference>
<proteinExistence type="predicted"/>
<sequence length="188" mass="21525">MEHYRQHYNTQDDLPNQWAGHTFEQCTFQKLNLSQVLLAGANVIDCRFEQCNLSRAIVKNTQFNDVSFADCVLQGVDFGSCNTFGFHVDFQTCQLDQSLFVGRRLVKAKFVECSLKSVLFVRCDMTSVLFDRCDLELAKFDDNNLTQADFTTSFNIALDPDENRLKKAKFSLYSLPGLLTKYGLSIRE</sequence>
<accession>A0A2T0T374</accession>
<evidence type="ECO:0000313" key="1">
    <source>
        <dbReference type="EMBL" id="PRY40083.1"/>
    </source>
</evidence>